<dbReference type="GO" id="GO:0008168">
    <property type="term" value="F:methyltransferase activity"/>
    <property type="evidence" value="ECO:0007669"/>
    <property type="project" value="UniProtKB-KW"/>
</dbReference>
<keyword evidence="2" id="KW-0489">Methyltransferase</keyword>
<keyword evidence="2" id="KW-0808">Transferase</keyword>
<dbReference type="InterPro" id="IPR029063">
    <property type="entry name" value="SAM-dependent_MTases_sf"/>
</dbReference>
<dbReference type="PANTHER" id="PTHR34203">
    <property type="entry name" value="METHYLTRANSFERASE, FKBM FAMILY PROTEIN"/>
    <property type="match status" value="1"/>
</dbReference>
<dbReference type="STRING" id="1335309.GA0116948_10813"/>
<dbReference type="RefSeq" id="WP_089712565.1">
    <property type="nucleotide sequence ID" value="NZ_FMAR01000008.1"/>
</dbReference>
<dbReference type="NCBIfam" id="TIGR01444">
    <property type="entry name" value="fkbM_fam"/>
    <property type="match status" value="1"/>
</dbReference>
<dbReference type="EMBL" id="FMAR01000008">
    <property type="protein sequence ID" value="SCC41313.1"/>
    <property type="molecule type" value="Genomic_DNA"/>
</dbReference>
<gene>
    <name evidence="2" type="ORF">GA0116948_10813</name>
</gene>
<reference evidence="2 3" key="1">
    <citation type="submission" date="2016-08" db="EMBL/GenBank/DDBJ databases">
        <authorList>
            <person name="Seilhamer J.J."/>
        </authorList>
    </citation>
    <scope>NUCLEOTIDE SEQUENCE [LARGE SCALE GENOMIC DNA]</scope>
    <source>
        <strain evidence="2 3">A37T2</strain>
    </source>
</reference>
<dbReference type="OrthoDB" id="9785375at2"/>
<dbReference type="Gene3D" id="3.40.50.150">
    <property type="entry name" value="Vaccinia Virus protein VP39"/>
    <property type="match status" value="1"/>
</dbReference>
<evidence type="ECO:0000259" key="1">
    <source>
        <dbReference type="Pfam" id="PF05050"/>
    </source>
</evidence>
<protein>
    <submittedName>
        <fullName evidence="2">Methyltransferase, FkbM family</fullName>
    </submittedName>
</protein>
<dbReference type="GO" id="GO:0032259">
    <property type="term" value="P:methylation"/>
    <property type="evidence" value="ECO:0007669"/>
    <property type="project" value="UniProtKB-KW"/>
</dbReference>
<evidence type="ECO:0000313" key="2">
    <source>
        <dbReference type="EMBL" id="SCC41313.1"/>
    </source>
</evidence>
<sequence length="283" mass="32690">MDNRERQNSFAAKIMGAVVKRGRQVFRRKGPYEFSRAQRIILKHQPAGQLRHIPIAGQQFWYRNPLELLHSQEEILADEIYKFNSNTDRPFIIDCGANMGMGVLYFKNSYPQAEVWAYEPDQTNFELLQKNVATFHDVTLHQQAIWTHNGFITFEASGTLSSKIVEGEEAATASSMVRIPCVRLADILAQRTVQLLKIDIEGAEYAVLKDCAPFLHQVENMFLEYHGYVQHTSELEELLLLVRQKGFVYYIREAAACLPHPFTDKQRKGDYDVQLNIFCYRLP</sequence>
<dbReference type="Pfam" id="PF05050">
    <property type="entry name" value="Methyltransf_21"/>
    <property type="match status" value="1"/>
</dbReference>
<organism evidence="2 3">
    <name type="scientific">Chitinophaga costaii</name>
    <dbReference type="NCBI Taxonomy" id="1335309"/>
    <lineage>
        <taxon>Bacteria</taxon>
        <taxon>Pseudomonadati</taxon>
        <taxon>Bacteroidota</taxon>
        <taxon>Chitinophagia</taxon>
        <taxon>Chitinophagales</taxon>
        <taxon>Chitinophagaceae</taxon>
        <taxon>Chitinophaga</taxon>
    </lineage>
</organism>
<dbReference type="AlphaFoldDB" id="A0A1C4ECH9"/>
<name>A0A1C4ECH9_9BACT</name>
<accession>A0A1C4ECH9</accession>
<dbReference type="Proteomes" id="UP000242818">
    <property type="component" value="Unassembled WGS sequence"/>
</dbReference>
<dbReference type="InterPro" id="IPR006342">
    <property type="entry name" value="FkbM_mtfrase"/>
</dbReference>
<dbReference type="SUPFAM" id="SSF53335">
    <property type="entry name" value="S-adenosyl-L-methionine-dependent methyltransferases"/>
    <property type="match status" value="1"/>
</dbReference>
<feature type="domain" description="Methyltransferase FkbM" evidence="1">
    <location>
        <begin position="94"/>
        <end position="249"/>
    </location>
</feature>
<keyword evidence="3" id="KW-1185">Reference proteome</keyword>
<proteinExistence type="predicted"/>
<dbReference type="PANTHER" id="PTHR34203:SF15">
    <property type="entry name" value="SLL1173 PROTEIN"/>
    <property type="match status" value="1"/>
</dbReference>
<dbReference type="InterPro" id="IPR052514">
    <property type="entry name" value="SAM-dependent_MTase"/>
</dbReference>
<evidence type="ECO:0000313" key="3">
    <source>
        <dbReference type="Proteomes" id="UP000242818"/>
    </source>
</evidence>